<sequence>MGYGALGYAATAARCGAVAVVVVRRRVVRARGRGGCAVRCGRRRWVALARLGRAFRNLRRRRGGRGLGGRRGRRGMLRRRARVGARVAGGVVFGGGGRRAVRVVGRRRRQVVGARARIRCRSAVRMGRRLRRRGVAGSVGVWRGGTVG</sequence>
<dbReference type="Proteomes" id="UP000308697">
    <property type="component" value="Unassembled WGS sequence"/>
</dbReference>
<organism evidence="2 3">
    <name type="scientific">Streptomyces piniterrae</name>
    <dbReference type="NCBI Taxonomy" id="2571125"/>
    <lineage>
        <taxon>Bacteria</taxon>
        <taxon>Bacillati</taxon>
        <taxon>Actinomycetota</taxon>
        <taxon>Actinomycetes</taxon>
        <taxon>Kitasatosporales</taxon>
        <taxon>Streptomycetaceae</taxon>
        <taxon>Streptomyces</taxon>
    </lineage>
</organism>
<evidence type="ECO:0000256" key="1">
    <source>
        <dbReference type="SAM" id="Phobius"/>
    </source>
</evidence>
<comment type="caution">
    <text evidence="2">The sequence shown here is derived from an EMBL/GenBank/DDBJ whole genome shotgun (WGS) entry which is preliminary data.</text>
</comment>
<keyword evidence="3" id="KW-1185">Reference proteome</keyword>
<accession>A0A4U0P8N5</accession>
<dbReference type="AlphaFoldDB" id="A0A4U0P8N5"/>
<keyword evidence="1" id="KW-0812">Transmembrane</keyword>
<feature type="transmembrane region" description="Helical" evidence="1">
    <location>
        <begin position="6"/>
        <end position="23"/>
    </location>
</feature>
<keyword evidence="1" id="KW-0472">Membrane</keyword>
<protein>
    <submittedName>
        <fullName evidence="2">Uncharacterized protein</fullName>
    </submittedName>
</protein>
<name>A0A4U0P8N5_9ACTN</name>
<reference evidence="2 3" key="1">
    <citation type="submission" date="2019-04" db="EMBL/GenBank/DDBJ databases">
        <title>Streptomyces piniterrae sp. nov., a heliquinomycin-producing actinomycete isolated from rhizosphere soil of Pinus yunnanensis.</title>
        <authorList>
            <person name="Zhuang X."/>
            <person name="Zhao J."/>
        </authorList>
    </citation>
    <scope>NUCLEOTIDE SEQUENCE [LARGE SCALE GENOMIC DNA]</scope>
    <source>
        <strain evidence="3">jys28</strain>
    </source>
</reference>
<evidence type="ECO:0000313" key="3">
    <source>
        <dbReference type="Proteomes" id="UP000308697"/>
    </source>
</evidence>
<dbReference type="EMBL" id="SUMB01000001">
    <property type="protein sequence ID" value="TJZ59094.1"/>
    <property type="molecule type" value="Genomic_DNA"/>
</dbReference>
<gene>
    <name evidence="2" type="ORF">FCH28_02875</name>
</gene>
<keyword evidence="1" id="KW-1133">Transmembrane helix</keyword>
<evidence type="ECO:0000313" key="2">
    <source>
        <dbReference type="EMBL" id="TJZ59094.1"/>
    </source>
</evidence>
<proteinExistence type="predicted"/>